<reference evidence="1" key="1">
    <citation type="submission" date="2022-04" db="EMBL/GenBank/DDBJ databases">
        <title>Genome of the entomopathogenic fungus Entomophthora muscae.</title>
        <authorList>
            <person name="Elya C."/>
            <person name="Lovett B.R."/>
            <person name="Lee E."/>
            <person name="Macias A.M."/>
            <person name="Hajek A.E."/>
            <person name="De Bivort B.L."/>
            <person name="Kasson M.T."/>
            <person name="De Fine Licht H.H."/>
            <person name="Stajich J.E."/>
        </authorList>
    </citation>
    <scope>NUCLEOTIDE SEQUENCE</scope>
    <source>
        <strain evidence="1">Berkeley</strain>
    </source>
</reference>
<comment type="caution">
    <text evidence="1">The sequence shown here is derived from an EMBL/GenBank/DDBJ whole genome shotgun (WGS) entry which is preliminary data.</text>
</comment>
<dbReference type="EMBL" id="QTSX02001595">
    <property type="protein sequence ID" value="KAJ9080155.1"/>
    <property type="molecule type" value="Genomic_DNA"/>
</dbReference>
<gene>
    <name evidence="1" type="ORF">DSO57_1028017</name>
</gene>
<sequence length="262" mass="28989">MNIFKSAFKMRRAGSQPDDNVSSSTRELNHQQSMANTKAKNYLSSLNPSSSQSQPNLSRPLIQSNFDPSVILHSSGISTEALPQPDECIQKALHLHEKGQLEEATDLLKIAASQNHPLGLFLLGISLRHGWGCEVDPLLAFQCLQHSAESAIVDLNTIKNTDCSAAKHELTIAIHELGICFRHGWGVSRNKETAAYYFELAADLGDPDSQNELGHCYMYGEGVKKDRFRAAQYFRLAHAQGVGQVGNSWIFKEKYDPPLAKP</sequence>
<organism evidence="1 2">
    <name type="scientific">Entomophthora muscae</name>
    <dbReference type="NCBI Taxonomy" id="34485"/>
    <lineage>
        <taxon>Eukaryota</taxon>
        <taxon>Fungi</taxon>
        <taxon>Fungi incertae sedis</taxon>
        <taxon>Zoopagomycota</taxon>
        <taxon>Entomophthoromycotina</taxon>
        <taxon>Entomophthoromycetes</taxon>
        <taxon>Entomophthorales</taxon>
        <taxon>Entomophthoraceae</taxon>
        <taxon>Entomophthora</taxon>
    </lineage>
</organism>
<evidence type="ECO:0000313" key="2">
    <source>
        <dbReference type="Proteomes" id="UP001165960"/>
    </source>
</evidence>
<proteinExistence type="predicted"/>
<evidence type="ECO:0000313" key="1">
    <source>
        <dbReference type="EMBL" id="KAJ9080155.1"/>
    </source>
</evidence>
<protein>
    <submittedName>
        <fullName evidence="1">Uncharacterized protein</fullName>
    </submittedName>
</protein>
<keyword evidence="2" id="KW-1185">Reference proteome</keyword>
<name>A0ACC2TZI2_9FUNG</name>
<accession>A0ACC2TZI2</accession>
<dbReference type="Proteomes" id="UP001165960">
    <property type="component" value="Unassembled WGS sequence"/>
</dbReference>